<accession>A0A8X6XKI3</accession>
<gene>
    <name evidence="2" type="primary">NCL1_10650</name>
    <name evidence="2" type="ORF">TNIN_482161</name>
</gene>
<comment type="caution">
    <text evidence="2">The sequence shown here is derived from an EMBL/GenBank/DDBJ whole genome shotgun (WGS) entry which is preliminary data.</text>
</comment>
<feature type="compositionally biased region" description="Basic and acidic residues" evidence="1">
    <location>
        <begin position="27"/>
        <end position="40"/>
    </location>
</feature>
<dbReference type="AlphaFoldDB" id="A0A8X6XKI3"/>
<sequence>MSSSEEYNHILEQVMTEALPTSNVDNSAHHDGSEKRDKPLTDTVDQYSVEENMSQLLSEKRQKKSSSALECQ</sequence>
<evidence type="ECO:0000256" key="1">
    <source>
        <dbReference type="SAM" id="MobiDB-lite"/>
    </source>
</evidence>
<evidence type="ECO:0000313" key="2">
    <source>
        <dbReference type="EMBL" id="GFY54327.1"/>
    </source>
</evidence>
<reference evidence="2" key="1">
    <citation type="submission" date="2020-08" db="EMBL/GenBank/DDBJ databases">
        <title>Multicomponent nature underlies the extraordinary mechanical properties of spider dragline silk.</title>
        <authorList>
            <person name="Kono N."/>
            <person name="Nakamura H."/>
            <person name="Mori M."/>
            <person name="Yoshida Y."/>
            <person name="Ohtoshi R."/>
            <person name="Malay A.D."/>
            <person name="Moran D.A.P."/>
            <person name="Tomita M."/>
            <person name="Numata K."/>
            <person name="Arakawa K."/>
        </authorList>
    </citation>
    <scope>NUCLEOTIDE SEQUENCE</scope>
</reference>
<protein>
    <submittedName>
        <fullName evidence="2">Uncharacterized protein</fullName>
    </submittedName>
</protein>
<feature type="compositionally biased region" description="Polar residues" evidence="1">
    <location>
        <begin position="43"/>
        <end position="57"/>
    </location>
</feature>
<proteinExistence type="predicted"/>
<dbReference type="Proteomes" id="UP000886998">
    <property type="component" value="Unassembled WGS sequence"/>
</dbReference>
<feature type="region of interest" description="Disordered" evidence="1">
    <location>
        <begin position="1"/>
        <end position="72"/>
    </location>
</feature>
<dbReference type="EMBL" id="BMAV01009825">
    <property type="protein sequence ID" value="GFY54327.1"/>
    <property type="molecule type" value="Genomic_DNA"/>
</dbReference>
<name>A0A8X6XKI3_9ARAC</name>
<dbReference type="OrthoDB" id="8363671at2759"/>
<organism evidence="2 3">
    <name type="scientific">Trichonephila inaurata madagascariensis</name>
    <dbReference type="NCBI Taxonomy" id="2747483"/>
    <lineage>
        <taxon>Eukaryota</taxon>
        <taxon>Metazoa</taxon>
        <taxon>Ecdysozoa</taxon>
        <taxon>Arthropoda</taxon>
        <taxon>Chelicerata</taxon>
        <taxon>Arachnida</taxon>
        <taxon>Araneae</taxon>
        <taxon>Araneomorphae</taxon>
        <taxon>Entelegynae</taxon>
        <taxon>Araneoidea</taxon>
        <taxon>Nephilidae</taxon>
        <taxon>Trichonephila</taxon>
        <taxon>Trichonephila inaurata</taxon>
    </lineage>
</organism>
<keyword evidence="3" id="KW-1185">Reference proteome</keyword>
<evidence type="ECO:0000313" key="3">
    <source>
        <dbReference type="Proteomes" id="UP000886998"/>
    </source>
</evidence>